<keyword evidence="1" id="KW-0677">Repeat</keyword>
<protein>
    <recommendedName>
        <fullName evidence="2">Clp R domain-containing protein</fullName>
    </recommendedName>
</protein>
<feature type="domain" description="Clp R" evidence="2">
    <location>
        <begin position="2"/>
        <end position="173"/>
    </location>
</feature>
<organism evidence="3 4">
    <name type="scientific">Cellulomonas persica</name>
    <dbReference type="NCBI Taxonomy" id="76861"/>
    <lineage>
        <taxon>Bacteria</taxon>
        <taxon>Bacillati</taxon>
        <taxon>Actinomycetota</taxon>
        <taxon>Actinomycetes</taxon>
        <taxon>Micrococcales</taxon>
        <taxon>Cellulomonadaceae</taxon>
        <taxon>Cellulomonas</taxon>
    </lineage>
</organism>
<reference evidence="3 4" key="1">
    <citation type="submission" date="2019-07" db="EMBL/GenBank/DDBJ databases">
        <title>Whole genome shotgun sequence of Cellulomonas persica NBRC 101101.</title>
        <authorList>
            <person name="Hosoyama A."/>
            <person name="Uohara A."/>
            <person name="Ohji S."/>
            <person name="Ichikawa N."/>
        </authorList>
    </citation>
    <scope>NUCLEOTIDE SEQUENCE [LARGE SCALE GENOMIC DNA]</scope>
    <source>
        <strain evidence="3 4">NBRC 101101</strain>
    </source>
</reference>
<dbReference type="OrthoDB" id="3628183at2"/>
<comment type="caution">
    <text evidence="3">The sequence shown here is derived from an EMBL/GenBank/DDBJ whole genome shotgun (WGS) entry which is preliminary data.</text>
</comment>
<dbReference type="Proteomes" id="UP000321386">
    <property type="component" value="Unassembled WGS sequence"/>
</dbReference>
<dbReference type="Pfam" id="PF02861">
    <property type="entry name" value="Clp_N"/>
    <property type="match status" value="1"/>
</dbReference>
<name>A0A510UUR0_9CELL</name>
<evidence type="ECO:0000259" key="2">
    <source>
        <dbReference type="PROSITE" id="PS51903"/>
    </source>
</evidence>
<dbReference type="InterPro" id="IPR036628">
    <property type="entry name" value="Clp_N_dom_sf"/>
</dbReference>
<gene>
    <name evidence="3" type="ORF">CPE01_19690</name>
</gene>
<accession>A0A510UUR0</accession>
<evidence type="ECO:0000256" key="1">
    <source>
        <dbReference type="PROSITE-ProRule" id="PRU01251"/>
    </source>
</evidence>
<dbReference type="EMBL" id="BJUA01000008">
    <property type="protein sequence ID" value="GEK18236.1"/>
    <property type="molecule type" value="Genomic_DNA"/>
</dbReference>
<dbReference type="Gene3D" id="1.10.1780.10">
    <property type="entry name" value="Clp, N-terminal domain"/>
    <property type="match status" value="2"/>
</dbReference>
<evidence type="ECO:0000313" key="4">
    <source>
        <dbReference type="Proteomes" id="UP000321386"/>
    </source>
</evidence>
<proteinExistence type="predicted"/>
<dbReference type="PROSITE" id="PS51903">
    <property type="entry name" value="CLP_R"/>
    <property type="match status" value="1"/>
</dbReference>
<evidence type="ECO:0000313" key="3">
    <source>
        <dbReference type="EMBL" id="GEK18236.1"/>
    </source>
</evidence>
<dbReference type="SUPFAM" id="SSF81923">
    <property type="entry name" value="Double Clp-N motif"/>
    <property type="match status" value="2"/>
</dbReference>
<dbReference type="AlphaFoldDB" id="A0A510UUR0"/>
<dbReference type="InterPro" id="IPR004176">
    <property type="entry name" value="Clp_R_N"/>
</dbReference>
<dbReference type="RefSeq" id="WP_146806471.1">
    <property type="nucleotide sequence ID" value="NZ_BJUA01000008.1"/>
</dbReference>
<keyword evidence="4" id="KW-1185">Reference proteome</keyword>
<sequence length="173" mass="17839">MFERFTQDAREAVTHAAAEAGALGADRIASEHVLLAAARLEGPAHDALAALGVHPDDLAAAVRARQGLDDEALASIGVDLDAIRAQVEATFGAGALDATPSTAPRAFAPDAKKLLELALREAIRTGRRRIDSGHLLLAAVRAPESGARAVLSSLGLRDDAVREAVSAAWAQAA</sequence>